<keyword evidence="3" id="KW-1185">Reference proteome</keyword>
<dbReference type="EMBL" id="CP002582">
    <property type="protein sequence ID" value="ADZ83452.1"/>
    <property type="molecule type" value="Genomic_DNA"/>
</dbReference>
<dbReference type="Proteomes" id="UP000008467">
    <property type="component" value="Chromosome"/>
</dbReference>
<protein>
    <recommendedName>
        <fullName evidence="4">Lipoprotein</fullName>
    </recommendedName>
</protein>
<evidence type="ECO:0000313" key="2">
    <source>
        <dbReference type="EMBL" id="ADZ83452.1"/>
    </source>
</evidence>
<evidence type="ECO:0008006" key="4">
    <source>
        <dbReference type="Google" id="ProtNLM"/>
    </source>
</evidence>
<dbReference type="AlphaFoldDB" id="F2JMD4"/>
<accession>F2JMD4</accession>
<reference evidence="2 3" key="1">
    <citation type="journal article" date="2011" name="J. Bacteriol.">
        <title>Complete genome sequence of the cellulose-degrading bacterium Cellulosilyticum lentocellum.</title>
        <authorList>
            <consortium name="US DOE Joint Genome Institute"/>
            <person name="Miller D.A."/>
            <person name="Suen G."/>
            <person name="Bruce D."/>
            <person name="Copeland A."/>
            <person name="Cheng J.F."/>
            <person name="Detter C."/>
            <person name="Goodwin L.A."/>
            <person name="Han C.S."/>
            <person name="Hauser L.J."/>
            <person name="Land M.L."/>
            <person name="Lapidus A."/>
            <person name="Lucas S."/>
            <person name="Meincke L."/>
            <person name="Pitluck S."/>
            <person name="Tapia R."/>
            <person name="Teshima H."/>
            <person name="Woyke T."/>
            <person name="Fox B.G."/>
            <person name="Angert E.R."/>
            <person name="Currie C.R."/>
        </authorList>
    </citation>
    <scope>NUCLEOTIDE SEQUENCE [LARGE SCALE GENOMIC DNA]</scope>
    <source>
        <strain evidence="3">ATCC 49066 / DSM 5427 / NCIMB 11756 / RHM5</strain>
    </source>
</reference>
<dbReference type="KEGG" id="cle:Clole_1728"/>
<organism evidence="2 3">
    <name type="scientific">Cellulosilyticum lentocellum (strain ATCC 49066 / DSM 5427 / NCIMB 11756 / RHM5)</name>
    <name type="common">Clostridium lentocellum</name>
    <dbReference type="NCBI Taxonomy" id="642492"/>
    <lineage>
        <taxon>Bacteria</taxon>
        <taxon>Bacillati</taxon>
        <taxon>Bacillota</taxon>
        <taxon>Clostridia</taxon>
        <taxon>Lachnospirales</taxon>
        <taxon>Cellulosilyticaceae</taxon>
        <taxon>Cellulosilyticum</taxon>
    </lineage>
</organism>
<dbReference type="STRING" id="642492.Clole_1728"/>
<evidence type="ECO:0000313" key="3">
    <source>
        <dbReference type="Proteomes" id="UP000008467"/>
    </source>
</evidence>
<evidence type="ECO:0000256" key="1">
    <source>
        <dbReference type="SAM" id="MobiDB-lite"/>
    </source>
</evidence>
<name>F2JMD4_CELLD</name>
<dbReference type="RefSeq" id="WP_013656749.1">
    <property type="nucleotide sequence ID" value="NC_015275.1"/>
</dbReference>
<sequence>MKKIVSLGLMVLLTMSVGCNKTKEVPIDTNAAGTTTEVVETEAVEETQQDIAQLTAEDFKPFFDVLFAYKESDFMTFNQNNEISYSGYFDNLKAYKKGIKDGIGDFLSKDTLKKLDNENTKLDFDLPKKVLINDYVVNASGKIEKIEIESSRQMGESIVYEMAVTTNNDIQKSFEFAENYGWSDQLGYYTAKNSGLTLEAVEGGSKLISYIYANKDNVQDQMKLVSHYWVQVTKDDTSEKTFLVEGLKQAGAFEVDINLKQKIINTEYVTRVPYYSEVTDKQNVLLHKIFTKLMQVPKETYYYYEKIYGSNFDYVKTFWRDIDLENEIAVDETTYKEAFNITINPYKDNITSLSLNDKTMSIAPSIYSTKLQPTFVVTLPVKALLKDNSVVYYNYKYFVSTEDNKVEAIQFMKIEEITEEEYNTVPGAEPTTSQEVTPVEGETASSPEAIPAQ</sequence>
<dbReference type="PROSITE" id="PS51257">
    <property type="entry name" value="PROKAR_LIPOPROTEIN"/>
    <property type="match status" value="1"/>
</dbReference>
<feature type="region of interest" description="Disordered" evidence="1">
    <location>
        <begin position="423"/>
        <end position="453"/>
    </location>
</feature>
<gene>
    <name evidence="2" type="ordered locus">Clole_1728</name>
</gene>
<proteinExistence type="predicted"/>
<dbReference type="HOGENOM" id="CLU_603696_0_0_9"/>